<dbReference type="InterPro" id="IPR012341">
    <property type="entry name" value="6hp_glycosidase-like_sf"/>
</dbReference>
<sequence length="1639" mass="181815">MSSKTTKAPTAANGRPRPPTLPIPDPPKSIPSAPTSARTPRTPKTPQDEALNYFAHGDSTVRVWELELSEDGGPGKEKSYVRLPPPTTPYVLRFTIHPGASCTRNGVLKSDFPIDGGVFERGIWKERKLPEDLSKPVQVDLPISAPGAFCYYIEYDDEEGNRRKSPEGYFNVDPIISLPARQTFEIQPGKDVLNDSKSGAVLAQSTAVPLDGLIILSIIAKWQGKVTDWDKYYTEYSRRGYNMIHYTPLHPRGSSGSPYSITDQLSFDPTLLSNPKAKDGGQAEIEQVIAHAKETYGLGSITDVVLNHTAFDAPWLEDHPEAGFSPHNTPHLAPAVKLEDAMLKLTGKLASQGLPTEIKSESDLTALSKAISGAIAQANLWQYYAIDVQSEVKGVEDALKSGKPVKWSGESLEGKTPEELATIAVSTPGFIENYRAYAAPFCTKIKPEAGAGFIQAAYPNEDVGAQTKAWGKVLDIVNVDLYKECDEDLKAAEESIVGRIKYTRLDDHGPKWGKITKDKTARFPEEALAVANNGWMWAADPLKNFAEYPSKAYLRREVIVWGDCVKLRYGKGPEDNPWLWNHMTEYCETLAGIFDGFRLDNCHSTPLHVAIHMIDAGRRVNPNLYVMAELFTGSEEMDVKFVRELGINSLVREAYNGGDNKEFSRLLYRYGVGKPIGSMDSAVLSSPGELPPLVANSAPRPCIITPLQGSVPHAVFYDVTHDNESPADKRTAEDALSTGALVTFTKAALGSNKGFDDLYPKLLNLVTDSRLYNVSGPEENGIGRVKRVFNYLHTQMMEGGYEEGHVHEEGQYIMIHRVHPQTHKGYMLVAHTAFKGDQGRGFVNPMKLSRTKVQYIFGVSLRTRREEWKDDDKVHYGIPSTLEEIPENAVKIATGQDDNGDYSEVVVPERFDPGSIMLFRTDMDEMSPDLDEYCKEGADAAMADLDLVDLNVVLHRADGEERDATSGAEGTYDIPNYGNLVYCGLEGWMAPLRDIIANNDLGHPLCEHLRQGPWALDYVVNRLQRDAETLPHLSKPAAWFKGRFDVIKKTVPSFMRPKYFSLVIFEAYKAGRRAVMEQMSEHILTGTEFTHDLALCAVQMYGLVKSASINPAKPVPSLAAGLPHFTAGWARCWGRDVFISLRGLFLTTGNFTAARDHILAFSSTLKHGLIPNLLDSCRNPRYNSRDSPWWMIQNIQDYTKMCPNGLDILKDSVKRRFPKDDTWVPWDDPKAYAWSSTIAEIIQEIVQRHAEGIEFREYNAGPNLDGDMKDEGFNQKIWTDWSTGFIHGGNRYNCGTWMDKNGSSEKAGNKGLPATPRDGAPVEITGLLKSTLTWLDQLSAKGQFPFKGVDATGGFHNACCAADVPVDGTKRLVTYKEWANLIQANFEKHYYVPTDAAEDGIFVLNPKLVNRRGIYKDVYGTPEDRAFSDYQLRPNFPLSMIVAPELFTPARAMNALRMADEVLRGPLGMKTLDPSDWAYRPDYDNENDSDDMAVAKGWNYHQGPEWGFPLGWFLNAWLKFDREAGDGVHDEKKTLYKVGNILLKLREHIEHDAWRGLPELCNAGGKYCKDSCETQAWSASTILDVLESMHKIGKSQQPAGAAKAAPTKGTSSTGTSQQAATASSSKAPAKQTSTAGRKV</sequence>
<evidence type="ECO:0000259" key="20">
    <source>
        <dbReference type="Pfam" id="PF14701"/>
    </source>
</evidence>
<keyword evidence="9" id="KW-0328">Glycosyltransferase</keyword>
<dbReference type="Pfam" id="PF14699">
    <property type="entry name" value="hGDE_N"/>
    <property type="match status" value="1"/>
</dbReference>
<dbReference type="GO" id="GO:0004135">
    <property type="term" value="F:amylo-alpha-1,6-glucosidase activity"/>
    <property type="evidence" value="ECO:0007669"/>
    <property type="project" value="UniProtKB-EC"/>
</dbReference>
<dbReference type="EMBL" id="AMBO01000221">
    <property type="protein sequence ID" value="EKD04552.1"/>
    <property type="molecule type" value="Genomic_DNA"/>
</dbReference>
<keyword evidence="23" id="KW-1185">Reference proteome</keyword>
<comment type="caution">
    <text evidence="22">The sequence shown here is derived from an EMBL/GenBank/DDBJ whole genome shotgun (WGS) entry which is preliminary data.</text>
</comment>
<evidence type="ECO:0000256" key="12">
    <source>
        <dbReference type="ARBA" id="ARBA00023056"/>
    </source>
</evidence>
<dbReference type="Pfam" id="PF14702">
    <property type="entry name" value="hGDE_central"/>
    <property type="match status" value="1"/>
</dbReference>
<evidence type="ECO:0000256" key="16">
    <source>
        <dbReference type="ARBA" id="ARBA00031477"/>
    </source>
</evidence>
<dbReference type="OMA" id="YEEGHVH"/>
<keyword evidence="11" id="KW-0378">Hydrolase</keyword>
<dbReference type="Pfam" id="PF06202">
    <property type="entry name" value="GDE_C"/>
    <property type="match status" value="1"/>
</dbReference>
<evidence type="ECO:0000259" key="19">
    <source>
        <dbReference type="Pfam" id="PF14699"/>
    </source>
</evidence>
<feature type="compositionally biased region" description="Polar residues" evidence="17">
    <location>
        <begin position="36"/>
        <end position="45"/>
    </location>
</feature>
<dbReference type="Gene3D" id="3.20.20.80">
    <property type="entry name" value="Glycosidases"/>
    <property type="match status" value="2"/>
</dbReference>
<dbReference type="SUPFAM" id="SSF48208">
    <property type="entry name" value="Six-hairpin glycosidases"/>
    <property type="match status" value="1"/>
</dbReference>
<dbReference type="InterPro" id="IPR008928">
    <property type="entry name" value="6-hairpin_glycosidase_sf"/>
</dbReference>
<keyword evidence="13" id="KW-0511">Multifunctional enzyme</keyword>
<evidence type="ECO:0000256" key="5">
    <source>
        <dbReference type="ARBA" id="ARBA00012560"/>
    </source>
</evidence>
<keyword evidence="10" id="KW-0808">Transferase</keyword>
<feature type="domain" description="Glycogen debranching enzyme central" evidence="21">
    <location>
        <begin position="781"/>
        <end position="1023"/>
    </location>
</feature>
<dbReference type="GO" id="GO:0005978">
    <property type="term" value="P:glycogen biosynthetic process"/>
    <property type="evidence" value="ECO:0007669"/>
    <property type="project" value="UniProtKB-KW"/>
</dbReference>
<dbReference type="HOGENOM" id="CLU_001517_2_0_1"/>
<feature type="region of interest" description="Disordered" evidence="17">
    <location>
        <begin position="1"/>
        <end position="48"/>
    </location>
</feature>
<dbReference type="FunFam" id="1.50.10.10:FF:000039">
    <property type="entry name" value="Glycogen debranching enzyme Gdb1, putative"/>
    <property type="match status" value="1"/>
</dbReference>
<evidence type="ECO:0000256" key="11">
    <source>
        <dbReference type="ARBA" id="ARBA00022801"/>
    </source>
</evidence>
<comment type="catalytic activity">
    <reaction evidence="2">
        <text>Hydrolysis of (1-&gt;6)-alpha-D-glucosidic branch linkages in glycogen phosphorylase limit dextrin.</text>
        <dbReference type="EC" id="3.2.1.33"/>
    </reaction>
</comment>
<dbReference type="eggNOG" id="KOG3625">
    <property type="taxonomic scope" value="Eukaryota"/>
</dbReference>
<dbReference type="GO" id="GO:0005737">
    <property type="term" value="C:cytoplasm"/>
    <property type="evidence" value="ECO:0007669"/>
    <property type="project" value="UniProtKB-SubCell"/>
</dbReference>
<dbReference type="InterPro" id="IPR032792">
    <property type="entry name" value="AGL_glucanoTrfase"/>
</dbReference>
<keyword evidence="14" id="KW-0326">Glycosidase</keyword>
<reference evidence="22 23" key="1">
    <citation type="journal article" date="2012" name="Eukaryot. Cell">
        <title>Genome sequence of the Trichosporon asahii environmental strain CBS 8904.</title>
        <authorList>
            <person name="Yang R.Y."/>
            <person name="Li H.T."/>
            <person name="Zhu H."/>
            <person name="Zhou G.P."/>
            <person name="Wang M."/>
            <person name="Wang L."/>
        </authorList>
    </citation>
    <scope>NUCLEOTIDE SEQUENCE [LARGE SCALE GENOMIC DNA]</scope>
    <source>
        <strain evidence="22 23">CBS 8904</strain>
    </source>
</reference>
<feature type="domain" description="Eukaryotic glycogen debranching enzyme N-terminal" evidence="19">
    <location>
        <begin position="92"/>
        <end position="178"/>
    </location>
</feature>
<dbReference type="InterPro" id="IPR010401">
    <property type="entry name" value="AGL/Gdb1"/>
</dbReference>
<keyword evidence="12" id="KW-0320">Glycogen biosynthesis</keyword>
<dbReference type="SUPFAM" id="SSF51445">
    <property type="entry name" value="(Trans)glycosidases"/>
    <property type="match status" value="1"/>
</dbReference>
<evidence type="ECO:0000256" key="7">
    <source>
        <dbReference type="ARBA" id="ARBA00020723"/>
    </source>
</evidence>
<dbReference type="InterPro" id="IPR032788">
    <property type="entry name" value="AGL_central"/>
</dbReference>
<dbReference type="GO" id="GO:0004134">
    <property type="term" value="F:4-alpha-glucanotransferase activity"/>
    <property type="evidence" value="ECO:0007669"/>
    <property type="project" value="UniProtKB-EC"/>
</dbReference>
<organism evidence="22 23">
    <name type="scientific">Trichosporon asahii var. asahii (strain CBS 8904)</name>
    <name type="common">Yeast</name>
    <dbReference type="NCBI Taxonomy" id="1220162"/>
    <lineage>
        <taxon>Eukaryota</taxon>
        <taxon>Fungi</taxon>
        <taxon>Dikarya</taxon>
        <taxon>Basidiomycota</taxon>
        <taxon>Agaricomycotina</taxon>
        <taxon>Tremellomycetes</taxon>
        <taxon>Trichosporonales</taxon>
        <taxon>Trichosporonaceae</taxon>
        <taxon>Trichosporon</taxon>
    </lineage>
</organism>
<evidence type="ECO:0000256" key="15">
    <source>
        <dbReference type="ARBA" id="ARBA00025780"/>
    </source>
</evidence>
<evidence type="ECO:0000259" key="18">
    <source>
        <dbReference type="Pfam" id="PF06202"/>
    </source>
</evidence>
<evidence type="ECO:0000256" key="3">
    <source>
        <dbReference type="ARBA" id="ARBA00003530"/>
    </source>
</evidence>
<comment type="similarity">
    <text evidence="15">Belongs to the glycogen debranching enzyme family.</text>
</comment>
<feature type="region of interest" description="Disordered" evidence="17">
    <location>
        <begin position="1594"/>
        <end position="1639"/>
    </location>
</feature>
<dbReference type="InParanoid" id="K1VYD8"/>
<keyword evidence="8" id="KW-0963">Cytoplasm</keyword>
<evidence type="ECO:0000256" key="10">
    <source>
        <dbReference type="ARBA" id="ARBA00022679"/>
    </source>
</evidence>
<feature type="domain" description="Glycogen debranching enzyme glucanotransferase" evidence="20">
    <location>
        <begin position="207"/>
        <end position="625"/>
    </location>
</feature>
<dbReference type="PANTHER" id="PTHR10569">
    <property type="entry name" value="GLYCOGEN DEBRANCHING ENZYME"/>
    <property type="match status" value="1"/>
</dbReference>
<dbReference type="EC" id="3.2.1.33" evidence="6"/>
<evidence type="ECO:0000256" key="1">
    <source>
        <dbReference type="ARBA" id="ARBA00000439"/>
    </source>
</evidence>
<dbReference type="PANTHER" id="PTHR10569:SF2">
    <property type="entry name" value="GLYCOGEN DEBRANCHING ENZYME"/>
    <property type="match status" value="1"/>
</dbReference>
<gene>
    <name evidence="22" type="ORF">A1Q2_01124</name>
</gene>
<evidence type="ECO:0000256" key="2">
    <source>
        <dbReference type="ARBA" id="ARBA00000927"/>
    </source>
</evidence>
<evidence type="ECO:0000256" key="17">
    <source>
        <dbReference type="SAM" id="MobiDB-lite"/>
    </source>
</evidence>
<evidence type="ECO:0000313" key="22">
    <source>
        <dbReference type="EMBL" id="EKD04552.1"/>
    </source>
</evidence>
<dbReference type="Proteomes" id="UP000006757">
    <property type="component" value="Unassembled WGS sequence"/>
</dbReference>
<comment type="subcellular location">
    <subcellularLocation>
        <location evidence="4">Cytoplasm</location>
    </subcellularLocation>
</comment>
<dbReference type="EC" id="2.4.1.25" evidence="5"/>
<proteinExistence type="inferred from homology"/>
<evidence type="ECO:0000256" key="4">
    <source>
        <dbReference type="ARBA" id="ARBA00004496"/>
    </source>
</evidence>
<evidence type="ECO:0000256" key="14">
    <source>
        <dbReference type="ARBA" id="ARBA00023295"/>
    </source>
</evidence>
<comment type="function">
    <text evidence="3">Multifunctional enzyme acting as 1,4-alpha-D-glucan:1,4-alpha-D-glucan 4-alpha-D-glycosyltransferase and amylo-1,6-glucosidase in glycogen degradation.</text>
</comment>
<dbReference type="InterPro" id="IPR032790">
    <property type="entry name" value="GDE_C"/>
</dbReference>
<dbReference type="Pfam" id="PF14701">
    <property type="entry name" value="hDGE_amylase"/>
    <property type="match status" value="1"/>
</dbReference>
<dbReference type="InterPro" id="IPR029436">
    <property type="entry name" value="AGL_euk_N"/>
</dbReference>
<comment type="catalytic activity">
    <reaction evidence="1">
        <text>Transfers a segment of a (1-&gt;4)-alpha-D-glucan to a new position in an acceptor, which may be glucose or a (1-&gt;4)-alpha-D-glucan.</text>
        <dbReference type="EC" id="2.4.1.25"/>
    </reaction>
</comment>
<evidence type="ECO:0000256" key="9">
    <source>
        <dbReference type="ARBA" id="ARBA00022676"/>
    </source>
</evidence>
<evidence type="ECO:0000313" key="23">
    <source>
        <dbReference type="Proteomes" id="UP000006757"/>
    </source>
</evidence>
<evidence type="ECO:0000256" key="13">
    <source>
        <dbReference type="ARBA" id="ARBA00023268"/>
    </source>
</evidence>
<evidence type="ECO:0000256" key="6">
    <source>
        <dbReference type="ARBA" id="ARBA00012778"/>
    </source>
</evidence>
<dbReference type="GO" id="GO:0005980">
    <property type="term" value="P:glycogen catabolic process"/>
    <property type="evidence" value="ECO:0007669"/>
    <property type="project" value="InterPro"/>
</dbReference>
<name>K1VYD8_TRIAC</name>
<evidence type="ECO:0000256" key="8">
    <source>
        <dbReference type="ARBA" id="ARBA00022490"/>
    </source>
</evidence>
<feature type="compositionally biased region" description="Pro residues" evidence="17">
    <location>
        <begin position="16"/>
        <end position="29"/>
    </location>
</feature>
<evidence type="ECO:0000259" key="21">
    <source>
        <dbReference type="Pfam" id="PF14702"/>
    </source>
</evidence>
<accession>K1VYD8</accession>
<dbReference type="OrthoDB" id="10248904at2759"/>
<dbReference type="InterPro" id="IPR017853">
    <property type="entry name" value="GH"/>
</dbReference>
<dbReference type="Gene3D" id="1.50.10.10">
    <property type="match status" value="1"/>
</dbReference>
<protein>
    <recommendedName>
        <fullName evidence="7">Glycogen debranching enzyme</fullName>
        <ecNumber evidence="5">2.4.1.25</ecNumber>
        <ecNumber evidence="6">3.2.1.33</ecNumber>
    </recommendedName>
    <alternativeName>
        <fullName evidence="16">Glycogen debrancher</fullName>
    </alternativeName>
</protein>
<dbReference type="STRING" id="1220162.K1VYD8"/>
<feature type="domain" description="Glycogen debranching enzyme C-terminal" evidence="18">
    <location>
        <begin position="1112"/>
        <end position="1583"/>
    </location>
</feature>